<feature type="non-terminal residue" evidence="2">
    <location>
        <position position="1"/>
    </location>
</feature>
<dbReference type="SUPFAM" id="SSF53335">
    <property type="entry name" value="S-adenosyl-L-methionine-dependent methyltransferases"/>
    <property type="match status" value="1"/>
</dbReference>
<dbReference type="GO" id="GO:0008757">
    <property type="term" value="F:S-adenosylmethionine-dependent methyltransferase activity"/>
    <property type="evidence" value="ECO:0007669"/>
    <property type="project" value="InterPro"/>
</dbReference>
<protein>
    <recommendedName>
        <fullName evidence="1">Methyltransferase type 11 domain-containing protein</fullName>
    </recommendedName>
</protein>
<accession>A0AAV5UDY0</accession>
<dbReference type="InterPro" id="IPR013216">
    <property type="entry name" value="Methyltransf_11"/>
</dbReference>
<sequence>YRLVSSSNRTILRMGKTLNEAQRDFEASLKGIDPKAIPGFLQWIEDTYLDESPSKPKYIEDGNLTLREIANHIKLKVPINGVLPSEKVSCPKEGHDADCKEDITENVDCFLYEEDEVDELVKEGKMSRSYCVDCNGRNIKPLTFISHSLSIPQLEFMFTKVVPLFKQGEGFRVIDIGSRFGSICAAAHIYSKGKAIVTGIELNEDLCKLQKEMISEFNLSSIDIVNSDVRNQAEEISKADLIVMNNVFSFFMSDDEQISCWSFLHSHIRPGCLLFHNPSIDTTIEHLKMPFDVQKW</sequence>
<dbReference type="PANTHER" id="PTHR43675">
    <property type="entry name" value="ARSENITE METHYLTRANSFERASE"/>
    <property type="match status" value="1"/>
</dbReference>
<dbReference type="CDD" id="cd02440">
    <property type="entry name" value="AdoMet_MTases"/>
    <property type="match status" value="1"/>
</dbReference>
<dbReference type="InterPro" id="IPR029063">
    <property type="entry name" value="SAM-dependent_MTases_sf"/>
</dbReference>
<dbReference type="Proteomes" id="UP001432027">
    <property type="component" value="Unassembled WGS sequence"/>
</dbReference>
<comment type="caution">
    <text evidence="2">The sequence shown here is derived from an EMBL/GenBank/DDBJ whole genome shotgun (WGS) entry which is preliminary data.</text>
</comment>
<dbReference type="AlphaFoldDB" id="A0AAV5UDY0"/>
<dbReference type="Pfam" id="PF08241">
    <property type="entry name" value="Methyltransf_11"/>
    <property type="match status" value="1"/>
</dbReference>
<dbReference type="EMBL" id="BTSX01000006">
    <property type="protein sequence ID" value="GMT04365.1"/>
    <property type="molecule type" value="Genomic_DNA"/>
</dbReference>
<dbReference type="PANTHER" id="PTHR43675:SF1">
    <property type="entry name" value="RIKEN CDNA 2700097O09 GENE"/>
    <property type="match status" value="1"/>
</dbReference>
<proteinExistence type="predicted"/>
<evidence type="ECO:0000259" key="1">
    <source>
        <dbReference type="Pfam" id="PF08241"/>
    </source>
</evidence>
<evidence type="ECO:0000313" key="2">
    <source>
        <dbReference type="EMBL" id="GMT04365.1"/>
    </source>
</evidence>
<evidence type="ECO:0000313" key="3">
    <source>
        <dbReference type="Proteomes" id="UP001432027"/>
    </source>
</evidence>
<gene>
    <name evidence="2" type="ORF">PENTCL1PPCAC_26539</name>
</gene>
<dbReference type="InterPro" id="IPR026669">
    <property type="entry name" value="Arsenite_MeTrfase-like"/>
</dbReference>
<dbReference type="Gene3D" id="3.40.50.150">
    <property type="entry name" value="Vaccinia Virus protein VP39"/>
    <property type="match status" value="1"/>
</dbReference>
<feature type="domain" description="Methyltransferase type 11" evidence="1">
    <location>
        <begin position="175"/>
        <end position="258"/>
    </location>
</feature>
<name>A0AAV5UDY0_9BILA</name>
<organism evidence="2 3">
    <name type="scientific">Pristionchus entomophagus</name>
    <dbReference type="NCBI Taxonomy" id="358040"/>
    <lineage>
        <taxon>Eukaryota</taxon>
        <taxon>Metazoa</taxon>
        <taxon>Ecdysozoa</taxon>
        <taxon>Nematoda</taxon>
        <taxon>Chromadorea</taxon>
        <taxon>Rhabditida</taxon>
        <taxon>Rhabditina</taxon>
        <taxon>Diplogasteromorpha</taxon>
        <taxon>Diplogasteroidea</taxon>
        <taxon>Neodiplogasteridae</taxon>
        <taxon>Pristionchus</taxon>
    </lineage>
</organism>
<reference evidence="2" key="1">
    <citation type="submission" date="2023-10" db="EMBL/GenBank/DDBJ databases">
        <title>Genome assembly of Pristionchus species.</title>
        <authorList>
            <person name="Yoshida K."/>
            <person name="Sommer R.J."/>
        </authorList>
    </citation>
    <scope>NUCLEOTIDE SEQUENCE</scope>
    <source>
        <strain evidence="2">RS0144</strain>
    </source>
</reference>
<keyword evidence="3" id="KW-1185">Reference proteome</keyword>